<feature type="transmembrane region" description="Helical" evidence="7">
    <location>
        <begin position="233"/>
        <end position="251"/>
    </location>
</feature>
<dbReference type="InterPro" id="IPR036259">
    <property type="entry name" value="MFS_trans_sf"/>
</dbReference>
<keyword evidence="2" id="KW-0813">Transport</keyword>
<evidence type="ECO:0000256" key="3">
    <source>
        <dbReference type="ARBA" id="ARBA00022475"/>
    </source>
</evidence>
<proteinExistence type="predicted"/>
<dbReference type="SUPFAM" id="SSF103473">
    <property type="entry name" value="MFS general substrate transporter"/>
    <property type="match status" value="1"/>
</dbReference>
<keyword evidence="5 7" id="KW-1133">Transmembrane helix</keyword>
<accession>A0ABT2QSA5</accession>
<feature type="transmembrane region" description="Helical" evidence="7">
    <location>
        <begin position="106"/>
        <end position="128"/>
    </location>
</feature>
<evidence type="ECO:0000313" key="10">
    <source>
        <dbReference type="Proteomes" id="UP001209553"/>
    </source>
</evidence>
<dbReference type="PROSITE" id="PS50850">
    <property type="entry name" value="MFS"/>
    <property type="match status" value="1"/>
</dbReference>
<keyword evidence="4 7" id="KW-0812">Transmembrane</keyword>
<dbReference type="PANTHER" id="PTHR42718">
    <property type="entry name" value="MAJOR FACILITATOR SUPERFAMILY MULTIDRUG TRANSPORTER MFSC"/>
    <property type="match status" value="1"/>
</dbReference>
<comment type="subcellular location">
    <subcellularLocation>
        <location evidence="1">Cell membrane</location>
        <topology evidence="1">Multi-pass membrane protein</topology>
    </subcellularLocation>
</comment>
<evidence type="ECO:0000256" key="4">
    <source>
        <dbReference type="ARBA" id="ARBA00022692"/>
    </source>
</evidence>
<feature type="transmembrane region" description="Helical" evidence="7">
    <location>
        <begin position="271"/>
        <end position="295"/>
    </location>
</feature>
<dbReference type="NCBIfam" id="TIGR00711">
    <property type="entry name" value="efflux_EmrB"/>
    <property type="match status" value="1"/>
</dbReference>
<evidence type="ECO:0000256" key="2">
    <source>
        <dbReference type="ARBA" id="ARBA00022448"/>
    </source>
</evidence>
<feature type="transmembrane region" description="Helical" evidence="7">
    <location>
        <begin position="12"/>
        <end position="35"/>
    </location>
</feature>
<evidence type="ECO:0000256" key="7">
    <source>
        <dbReference type="SAM" id="Phobius"/>
    </source>
</evidence>
<name>A0ABT2QSA5_9STAP</name>
<feature type="transmembrane region" description="Helical" evidence="7">
    <location>
        <begin position="201"/>
        <end position="221"/>
    </location>
</feature>
<dbReference type="Pfam" id="PF07690">
    <property type="entry name" value="MFS_1"/>
    <property type="match status" value="1"/>
</dbReference>
<feature type="transmembrane region" description="Helical" evidence="7">
    <location>
        <begin position="55"/>
        <end position="73"/>
    </location>
</feature>
<feature type="transmembrane region" description="Helical" evidence="7">
    <location>
        <begin position="80"/>
        <end position="100"/>
    </location>
</feature>
<evidence type="ECO:0000259" key="8">
    <source>
        <dbReference type="PROSITE" id="PS50850"/>
    </source>
</evidence>
<evidence type="ECO:0000256" key="5">
    <source>
        <dbReference type="ARBA" id="ARBA00022989"/>
    </source>
</evidence>
<evidence type="ECO:0000313" key="9">
    <source>
        <dbReference type="EMBL" id="MCU5746865.1"/>
    </source>
</evidence>
<organism evidence="9 10">
    <name type="scientific">Staphylococcus marylandisciuri</name>
    <dbReference type="NCBI Taxonomy" id="2981529"/>
    <lineage>
        <taxon>Bacteria</taxon>
        <taxon>Bacillati</taxon>
        <taxon>Bacillota</taxon>
        <taxon>Bacilli</taxon>
        <taxon>Bacillales</taxon>
        <taxon>Staphylococcaceae</taxon>
        <taxon>Staphylococcus</taxon>
    </lineage>
</organism>
<keyword evidence="10" id="KW-1185">Reference proteome</keyword>
<feature type="transmembrane region" description="Helical" evidence="7">
    <location>
        <begin position="437"/>
        <end position="460"/>
    </location>
</feature>
<reference evidence="9 10" key="1">
    <citation type="journal article" date="2023" name="Int. J. Syst. Evol. Microbiol.">
        <title>Streptococcus sciuri sp. nov., Staphylococcus marylandisciuri sp. nov. and Staphylococcus americanisciuri sp. nov., isolated from faeces of eastern grey squirrel (Sciurus carolinensis).</title>
        <authorList>
            <person name="Volokhov D.V."/>
            <person name="Zagorodnyaya T.A."/>
            <person name="Furtak V.A."/>
            <person name="Nattanmai G."/>
            <person name="Randall L."/>
            <person name="Jose S."/>
            <person name="Gao Y."/>
            <person name="Eisenberg T."/>
            <person name="Delmonte P."/>
            <person name="Blom J."/>
            <person name="Mitchell K.K."/>
        </authorList>
    </citation>
    <scope>NUCLEOTIDE SEQUENCE [LARGE SCALE GENOMIC DNA]</scope>
    <source>
        <strain evidence="9 10">SQ8-PEA</strain>
    </source>
</reference>
<feature type="transmembrane region" description="Helical" evidence="7">
    <location>
        <begin position="337"/>
        <end position="355"/>
    </location>
</feature>
<feature type="transmembrane region" description="Helical" evidence="7">
    <location>
        <begin position="168"/>
        <end position="189"/>
    </location>
</feature>
<dbReference type="Proteomes" id="UP001209553">
    <property type="component" value="Unassembled WGS sequence"/>
</dbReference>
<protein>
    <submittedName>
        <fullName evidence="9">DHA2 family efflux MFS transporter permease subunit</fullName>
    </submittedName>
</protein>
<feature type="domain" description="Major facilitator superfamily (MFS) profile" evidence="8">
    <location>
        <begin position="15"/>
        <end position="464"/>
    </location>
</feature>
<dbReference type="EMBL" id="JAOPKZ010000016">
    <property type="protein sequence ID" value="MCU5746865.1"/>
    <property type="molecule type" value="Genomic_DNA"/>
</dbReference>
<dbReference type="InterPro" id="IPR004638">
    <property type="entry name" value="EmrB-like"/>
</dbReference>
<evidence type="ECO:0000256" key="6">
    <source>
        <dbReference type="ARBA" id="ARBA00023136"/>
    </source>
</evidence>
<gene>
    <name evidence="9" type="ORF">N9R04_09270</name>
</gene>
<keyword evidence="3" id="KW-1003">Cell membrane</keyword>
<comment type="caution">
    <text evidence="9">The sequence shown here is derived from an EMBL/GenBank/DDBJ whole genome shotgun (WGS) entry which is preliminary data.</text>
</comment>
<dbReference type="RefSeq" id="WP_262856555.1">
    <property type="nucleotide sequence ID" value="NZ_JAOPKZ010000016.1"/>
</dbReference>
<sequence length="464" mass="50868">MSSNHTHIPRQTMLAAWAIAFAAIAPMLDSTMINIAVNQLTRTFNTQLSTIQWGITGYVLALAIGVPLAGWLMNRFNSKCVFISNVILFGVTSLLAGISWNVISFIIFRAFQGFTAGIITTLMTTLLVKVAGKEHIGKVMAIVSTPMILGPILGPVLGGIVIHLLNWHYLFFINILITIIVVPIMIKVLPRFAPFKPDSQFDWLGISLIAVISLLFIYGISTASHHGSILNPITMACLILDLICILVYYLYSRYKGEEVIIPLSLFHNKQFSLAGIGLFLANIAILGPMIIFPLFFQHFKYYTEIEAALALMPQGIGMLVTRPLIGKWIDQFGAKPIILLSTLFTFIATLPFVFVGPTTSIAWLSLFLFVRGLFVGGLMLPLTTHAYTDLDEAQLPQAGVGINIIENIGSSFGSAIMATTVATVITHFGTTITSQLAAYHMAFLTSIIILLIIFLPSLFLEVKK</sequence>
<dbReference type="InterPro" id="IPR011701">
    <property type="entry name" value="MFS"/>
</dbReference>
<dbReference type="Gene3D" id="1.20.1250.20">
    <property type="entry name" value="MFS general substrate transporter like domains"/>
    <property type="match status" value="2"/>
</dbReference>
<dbReference type="PANTHER" id="PTHR42718:SF46">
    <property type="entry name" value="BLR6921 PROTEIN"/>
    <property type="match status" value="1"/>
</dbReference>
<feature type="transmembrane region" description="Helical" evidence="7">
    <location>
        <begin position="140"/>
        <end position="162"/>
    </location>
</feature>
<feature type="transmembrane region" description="Helical" evidence="7">
    <location>
        <begin position="361"/>
        <end position="383"/>
    </location>
</feature>
<keyword evidence="6 7" id="KW-0472">Membrane</keyword>
<dbReference type="InterPro" id="IPR020846">
    <property type="entry name" value="MFS_dom"/>
</dbReference>
<evidence type="ECO:0000256" key="1">
    <source>
        <dbReference type="ARBA" id="ARBA00004651"/>
    </source>
</evidence>